<organism evidence="2 3">
    <name type="scientific">Brachionus plicatilis</name>
    <name type="common">Marine rotifer</name>
    <name type="synonym">Brachionus muelleri</name>
    <dbReference type="NCBI Taxonomy" id="10195"/>
    <lineage>
        <taxon>Eukaryota</taxon>
        <taxon>Metazoa</taxon>
        <taxon>Spiralia</taxon>
        <taxon>Gnathifera</taxon>
        <taxon>Rotifera</taxon>
        <taxon>Eurotatoria</taxon>
        <taxon>Monogononta</taxon>
        <taxon>Pseudotrocha</taxon>
        <taxon>Ploima</taxon>
        <taxon>Brachionidae</taxon>
        <taxon>Brachionus</taxon>
    </lineage>
</organism>
<dbReference type="STRING" id="10195.A0A3M7QAP5"/>
<dbReference type="AlphaFoldDB" id="A0A3M7QAP5"/>
<proteinExistence type="predicted"/>
<evidence type="ECO:0000313" key="3">
    <source>
        <dbReference type="Proteomes" id="UP000276133"/>
    </source>
</evidence>
<accession>A0A3M7QAP5</accession>
<sequence>MQSTGNDGCWFIVQSFKKLRSINDKVAIGDKIVFHSLLAMQSLQVSKSKLKDHPGCKEVNLLYSLTSWKALLYMCHNKGLKDYLKSKPHNRLLAYPNRLDLRIKISDKFLITRFSFRGLPERLRSVG</sequence>
<dbReference type="Gene3D" id="2.80.10.50">
    <property type="match status" value="1"/>
</dbReference>
<dbReference type="InterPro" id="IPR014821">
    <property type="entry name" value="Ins145_P3_rcpt"/>
</dbReference>
<dbReference type="EMBL" id="REGN01006735">
    <property type="protein sequence ID" value="RNA08476.1"/>
    <property type="molecule type" value="Genomic_DNA"/>
</dbReference>
<comment type="caution">
    <text evidence="2">The sequence shown here is derived from an EMBL/GenBank/DDBJ whole genome shotgun (WGS) entry which is preliminary data.</text>
</comment>
<dbReference type="PANTHER" id="PTHR13715">
    <property type="entry name" value="RYANODINE RECEPTOR AND IP3 RECEPTOR"/>
    <property type="match status" value="1"/>
</dbReference>
<gene>
    <name evidence="2" type="ORF">BpHYR1_008383</name>
</gene>
<reference evidence="2 3" key="1">
    <citation type="journal article" date="2018" name="Sci. Rep.">
        <title>Genomic signatures of local adaptation to the degree of environmental predictability in rotifers.</title>
        <authorList>
            <person name="Franch-Gras L."/>
            <person name="Hahn C."/>
            <person name="Garcia-Roger E.M."/>
            <person name="Carmona M.J."/>
            <person name="Serra M."/>
            <person name="Gomez A."/>
        </authorList>
    </citation>
    <scope>NUCLEOTIDE SEQUENCE [LARGE SCALE GENOMIC DNA]</scope>
    <source>
        <strain evidence="2">HYR1</strain>
    </source>
</reference>
<protein>
    <submittedName>
        <fullName evidence="2">Inositol 1-4-5-trisphosphate receptor type 1</fullName>
    </submittedName>
</protein>
<name>A0A3M7QAP5_BRAPC</name>
<dbReference type="InterPro" id="IPR015925">
    <property type="entry name" value="Ryanodine_IP3_receptor"/>
</dbReference>
<dbReference type="Pfam" id="PF08709">
    <property type="entry name" value="Ins145_P3_rec"/>
    <property type="match status" value="1"/>
</dbReference>
<keyword evidence="2" id="KW-0675">Receptor</keyword>
<evidence type="ECO:0000259" key="1">
    <source>
        <dbReference type="Pfam" id="PF08709"/>
    </source>
</evidence>
<dbReference type="GO" id="GO:0006816">
    <property type="term" value="P:calcium ion transport"/>
    <property type="evidence" value="ECO:0007669"/>
    <property type="project" value="InterPro"/>
</dbReference>
<dbReference type="Proteomes" id="UP000276133">
    <property type="component" value="Unassembled WGS sequence"/>
</dbReference>
<feature type="domain" description="Inositol 1,4,5-trisphosphate/ryanodine receptor" evidence="1">
    <location>
        <begin position="2"/>
        <end position="74"/>
    </location>
</feature>
<dbReference type="PANTHER" id="PTHR13715:SF102">
    <property type="entry name" value="INOSITOL 1,4,5-TRISPHOSPHATE RECEPTOR"/>
    <property type="match status" value="1"/>
</dbReference>
<evidence type="ECO:0000313" key="2">
    <source>
        <dbReference type="EMBL" id="RNA08476.1"/>
    </source>
</evidence>
<keyword evidence="3" id="KW-1185">Reference proteome</keyword>
<dbReference type="OrthoDB" id="76898at2759"/>